<dbReference type="AlphaFoldDB" id="A0AAW1WHS3"/>
<keyword evidence="3" id="KW-1185">Reference proteome</keyword>
<evidence type="ECO:0000313" key="3">
    <source>
        <dbReference type="Proteomes" id="UP001457282"/>
    </source>
</evidence>
<feature type="region of interest" description="Disordered" evidence="1">
    <location>
        <begin position="107"/>
        <end position="126"/>
    </location>
</feature>
<accession>A0AAW1WHS3</accession>
<reference evidence="2 3" key="1">
    <citation type="journal article" date="2023" name="G3 (Bethesda)">
        <title>A chromosome-length genome assembly and annotation of blackberry (Rubus argutus, cv. 'Hillquist').</title>
        <authorList>
            <person name="Bruna T."/>
            <person name="Aryal R."/>
            <person name="Dudchenko O."/>
            <person name="Sargent D.J."/>
            <person name="Mead D."/>
            <person name="Buti M."/>
            <person name="Cavallini A."/>
            <person name="Hytonen T."/>
            <person name="Andres J."/>
            <person name="Pham M."/>
            <person name="Weisz D."/>
            <person name="Mascagni F."/>
            <person name="Usai G."/>
            <person name="Natali L."/>
            <person name="Bassil N."/>
            <person name="Fernandez G.E."/>
            <person name="Lomsadze A."/>
            <person name="Armour M."/>
            <person name="Olukolu B."/>
            <person name="Poorten T."/>
            <person name="Britton C."/>
            <person name="Davik J."/>
            <person name="Ashrafi H."/>
            <person name="Aiden E.L."/>
            <person name="Borodovsky M."/>
            <person name="Worthington M."/>
        </authorList>
    </citation>
    <scope>NUCLEOTIDE SEQUENCE [LARGE SCALE GENOMIC DNA]</scope>
    <source>
        <strain evidence="2">PI 553951</strain>
    </source>
</reference>
<sequence>MRRCMGVRIVRSKRYGLLYALNHAFNVMQGVRNLFSRDCCCSPNEYWGVLGHVFGDIDQVFDPAGKEDLLTYDRQLLPMWVLFFESSGSRSSATGFLPALGPISSGDGKLSLSHKSKSRSGMEGISEEEVDLREGVAVAEKLRHAHVISFACLDNHDHPLKSDG</sequence>
<evidence type="ECO:0000313" key="2">
    <source>
        <dbReference type="EMBL" id="KAK9923703.1"/>
    </source>
</evidence>
<dbReference type="EMBL" id="JBEDUW010000006">
    <property type="protein sequence ID" value="KAK9923703.1"/>
    <property type="molecule type" value="Genomic_DNA"/>
</dbReference>
<gene>
    <name evidence="2" type="ORF">M0R45_032107</name>
</gene>
<protein>
    <submittedName>
        <fullName evidence="2">Uncharacterized protein</fullName>
    </submittedName>
</protein>
<evidence type="ECO:0000256" key="1">
    <source>
        <dbReference type="SAM" id="MobiDB-lite"/>
    </source>
</evidence>
<dbReference type="Proteomes" id="UP001457282">
    <property type="component" value="Unassembled WGS sequence"/>
</dbReference>
<proteinExistence type="predicted"/>
<comment type="caution">
    <text evidence="2">The sequence shown here is derived from an EMBL/GenBank/DDBJ whole genome shotgun (WGS) entry which is preliminary data.</text>
</comment>
<name>A0AAW1WHS3_RUBAR</name>
<organism evidence="2 3">
    <name type="scientific">Rubus argutus</name>
    <name type="common">Southern blackberry</name>
    <dbReference type="NCBI Taxonomy" id="59490"/>
    <lineage>
        <taxon>Eukaryota</taxon>
        <taxon>Viridiplantae</taxon>
        <taxon>Streptophyta</taxon>
        <taxon>Embryophyta</taxon>
        <taxon>Tracheophyta</taxon>
        <taxon>Spermatophyta</taxon>
        <taxon>Magnoliopsida</taxon>
        <taxon>eudicotyledons</taxon>
        <taxon>Gunneridae</taxon>
        <taxon>Pentapetalae</taxon>
        <taxon>rosids</taxon>
        <taxon>fabids</taxon>
        <taxon>Rosales</taxon>
        <taxon>Rosaceae</taxon>
        <taxon>Rosoideae</taxon>
        <taxon>Rosoideae incertae sedis</taxon>
        <taxon>Rubus</taxon>
    </lineage>
</organism>